<dbReference type="Proteomes" id="UP000823636">
    <property type="component" value="Unassembled WGS sequence"/>
</dbReference>
<dbReference type="AlphaFoldDB" id="A0A9D9E4F3"/>
<comment type="similarity">
    <text evidence="1">Belongs to the HupF/HypC family.</text>
</comment>
<dbReference type="GO" id="GO:0051604">
    <property type="term" value="P:protein maturation"/>
    <property type="evidence" value="ECO:0007669"/>
    <property type="project" value="TreeGrafter"/>
</dbReference>
<dbReference type="InterPro" id="IPR001109">
    <property type="entry name" value="Hydrogenase_HupF/HypC"/>
</dbReference>
<name>A0A9D9E4F3_9BACT</name>
<comment type="caution">
    <text evidence="2">The sequence shown here is derived from an EMBL/GenBank/DDBJ whole genome shotgun (WGS) entry which is preliminary data.</text>
</comment>
<proteinExistence type="inferred from homology"/>
<sequence>MCLAIPGRILEVKSVNGLRMADVDFDGLVKRVCISWLDDAGTGDYILSHCGMGICKVDNAEAEKSIDYIKLLYKENNGSHETE</sequence>
<reference evidence="2" key="1">
    <citation type="submission" date="2020-10" db="EMBL/GenBank/DDBJ databases">
        <authorList>
            <person name="Gilroy R."/>
        </authorList>
    </citation>
    <scope>NUCLEOTIDE SEQUENCE</scope>
    <source>
        <strain evidence="2">G3-4614</strain>
    </source>
</reference>
<dbReference type="Gene3D" id="2.30.30.140">
    <property type="match status" value="1"/>
</dbReference>
<evidence type="ECO:0000313" key="2">
    <source>
        <dbReference type="EMBL" id="MBO8437986.1"/>
    </source>
</evidence>
<dbReference type="PRINTS" id="PR00445">
    <property type="entry name" value="HUPFHYPC"/>
</dbReference>
<dbReference type="SUPFAM" id="SSF159127">
    <property type="entry name" value="HupF/HypC-like"/>
    <property type="match status" value="1"/>
</dbReference>
<dbReference type="NCBIfam" id="TIGR00074">
    <property type="entry name" value="hypC_hupF"/>
    <property type="match status" value="1"/>
</dbReference>
<dbReference type="EMBL" id="JADIMW010000036">
    <property type="protein sequence ID" value="MBO8437986.1"/>
    <property type="molecule type" value="Genomic_DNA"/>
</dbReference>
<dbReference type="PROSITE" id="PS01097">
    <property type="entry name" value="HUPF_HYPC"/>
    <property type="match status" value="1"/>
</dbReference>
<dbReference type="Pfam" id="PF01455">
    <property type="entry name" value="HupF_HypC"/>
    <property type="match status" value="1"/>
</dbReference>
<dbReference type="GO" id="GO:0005506">
    <property type="term" value="F:iron ion binding"/>
    <property type="evidence" value="ECO:0007669"/>
    <property type="project" value="TreeGrafter"/>
</dbReference>
<protein>
    <submittedName>
        <fullName evidence="2">HypC/HybG/HupF family hydrogenase formation chaperone</fullName>
    </submittedName>
</protein>
<reference evidence="2" key="2">
    <citation type="journal article" date="2021" name="PeerJ">
        <title>Extensive microbial diversity within the chicken gut microbiome revealed by metagenomics and culture.</title>
        <authorList>
            <person name="Gilroy R."/>
            <person name="Ravi A."/>
            <person name="Getino M."/>
            <person name="Pursley I."/>
            <person name="Horton D.L."/>
            <person name="Alikhan N.F."/>
            <person name="Baker D."/>
            <person name="Gharbi K."/>
            <person name="Hall N."/>
            <person name="Watson M."/>
            <person name="Adriaenssens E.M."/>
            <person name="Foster-Nyarko E."/>
            <person name="Jarju S."/>
            <person name="Secka A."/>
            <person name="Antonio M."/>
            <person name="Oren A."/>
            <person name="Chaudhuri R.R."/>
            <person name="La Ragione R."/>
            <person name="Hildebrand F."/>
            <person name="Pallen M.J."/>
        </authorList>
    </citation>
    <scope>NUCLEOTIDE SEQUENCE</scope>
    <source>
        <strain evidence="2">G3-4614</strain>
    </source>
</reference>
<evidence type="ECO:0000256" key="1">
    <source>
        <dbReference type="ARBA" id="ARBA00006018"/>
    </source>
</evidence>
<dbReference type="PANTHER" id="PTHR35177">
    <property type="entry name" value="HYDROGENASE MATURATION FACTOR HYBG"/>
    <property type="match status" value="1"/>
</dbReference>
<accession>A0A9D9E4F3</accession>
<gene>
    <name evidence="2" type="ORF">IAC54_03685</name>
</gene>
<dbReference type="GO" id="GO:1902670">
    <property type="term" value="F:carbon dioxide binding"/>
    <property type="evidence" value="ECO:0007669"/>
    <property type="project" value="TreeGrafter"/>
</dbReference>
<dbReference type="PANTHER" id="PTHR35177:SF2">
    <property type="entry name" value="HYDROGENASE MATURATION FACTOR HYBG"/>
    <property type="match status" value="1"/>
</dbReference>
<evidence type="ECO:0000313" key="3">
    <source>
        <dbReference type="Proteomes" id="UP000823636"/>
    </source>
</evidence>
<dbReference type="InterPro" id="IPR019812">
    <property type="entry name" value="Hydgase_assmbl_chp_CS"/>
</dbReference>
<organism evidence="2 3">
    <name type="scientific">Candidatus Caccoplasma merdipullorum</name>
    <dbReference type="NCBI Taxonomy" id="2840718"/>
    <lineage>
        <taxon>Bacteria</taxon>
        <taxon>Pseudomonadati</taxon>
        <taxon>Bacteroidota</taxon>
        <taxon>Bacteroidia</taxon>
        <taxon>Bacteroidales</taxon>
        <taxon>Bacteroidaceae</taxon>
        <taxon>Bacteroidaceae incertae sedis</taxon>
        <taxon>Candidatus Caccoplasma</taxon>
    </lineage>
</organism>